<evidence type="ECO:0000259" key="5">
    <source>
        <dbReference type="Pfam" id="PF13178"/>
    </source>
</evidence>
<dbReference type="GeneID" id="105040915"/>
<dbReference type="RefSeq" id="XP_010915967.1">
    <property type="nucleotide sequence ID" value="XM_010917665.2"/>
</dbReference>
<feature type="domain" description="DUF4005" evidence="5">
    <location>
        <begin position="357"/>
        <end position="419"/>
    </location>
</feature>
<feature type="compositionally biased region" description="Low complexity" evidence="4">
    <location>
        <begin position="397"/>
        <end position="422"/>
    </location>
</feature>
<feature type="compositionally biased region" description="Polar residues" evidence="4">
    <location>
        <begin position="429"/>
        <end position="441"/>
    </location>
</feature>
<accession>A0A6I9QX91</accession>
<dbReference type="PANTHER" id="PTHR32295:SF33">
    <property type="entry name" value="PROTEIN IQ-DOMAIN 21"/>
    <property type="match status" value="1"/>
</dbReference>
<dbReference type="AlphaFoldDB" id="A0A6I9QX91"/>
<dbReference type="InterPro" id="IPR025064">
    <property type="entry name" value="DUF4005"/>
</dbReference>
<evidence type="ECO:0000256" key="4">
    <source>
        <dbReference type="SAM" id="MobiDB-lite"/>
    </source>
</evidence>
<evidence type="ECO:0000256" key="3">
    <source>
        <dbReference type="ARBA" id="ARBA00024378"/>
    </source>
</evidence>
<gene>
    <name evidence="7" type="primary">LOC105040915</name>
</gene>
<dbReference type="Pfam" id="PF13178">
    <property type="entry name" value="DUF4005"/>
    <property type="match status" value="1"/>
</dbReference>
<evidence type="ECO:0000313" key="6">
    <source>
        <dbReference type="Proteomes" id="UP000504607"/>
    </source>
</evidence>
<dbReference type="InterPro" id="IPR000048">
    <property type="entry name" value="IQ_motif_EF-hand-BS"/>
</dbReference>
<comment type="similarity">
    <text evidence="2">Belongs to the IQD family.</text>
</comment>
<keyword evidence="6" id="KW-1185">Reference proteome</keyword>
<dbReference type="OrthoDB" id="1915057at2759"/>
<dbReference type="Gene3D" id="1.20.5.190">
    <property type="match status" value="1"/>
</dbReference>
<reference evidence="7" key="1">
    <citation type="submission" date="2025-08" db="UniProtKB">
        <authorList>
            <consortium name="RefSeq"/>
        </authorList>
    </citation>
    <scope>IDENTIFICATION</scope>
</reference>
<feature type="region of interest" description="Disordered" evidence="4">
    <location>
        <begin position="383"/>
        <end position="462"/>
    </location>
</feature>
<dbReference type="Pfam" id="PF00612">
    <property type="entry name" value="IQ"/>
    <property type="match status" value="2"/>
</dbReference>
<organism evidence="6 7">
    <name type="scientific">Elaeis guineensis var. tenera</name>
    <name type="common">Oil palm</name>
    <dbReference type="NCBI Taxonomy" id="51953"/>
    <lineage>
        <taxon>Eukaryota</taxon>
        <taxon>Viridiplantae</taxon>
        <taxon>Streptophyta</taxon>
        <taxon>Embryophyta</taxon>
        <taxon>Tracheophyta</taxon>
        <taxon>Spermatophyta</taxon>
        <taxon>Magnoliopsida</taxon>
        <taxon>Liliopsida</taxon>
        <taxon>Arecaceae</taxon>
        <taxon>Arecoideae</taxon>
        <taxon>Cocoseae</taxon>
        <taxon>Elaeidinae</taxon>
        <taxon>Elaeis</taxon>
    </lineage>
</organism>
<feature type="region of interest" description="Disordered" evidence="4">
    <location>
        <begin position="179"/>
        <end position="256"/>
    </location>
</feature>
<name>A0A6I9QX91_ELAGV</name>
<dbReference type="KEGG" id="egu:105040915"/>
<dbReference type="SMART" id="SM00015">
    <property type="entry name" value="IQ"/>
    <property type="match status" value="2"/>
</dbReference>
<proteinExistence type="inferred from homology"/>
<dbReference type="GO" id="GO:0005516">
    <property type="term" value="F:calmodulin binding"/>
    <property type="evidence" value="ECO:0007669"/>
    <property type="project" value="UniProtKB-KW"/>
</dbReference>
<sequence length="462" mass="51472">MGKKTGWLSTVKRVFKPSSSKDLDRRRQGAREVEAEGNEAPEIVSVEHFPGETSPEATNDDGGSPAVAVEEDREHAIAVAAATAAAAEAAAAAAEAAAKVVRLAGYGRLSREEKAAVRIQSYYRGYLARRALRALRGLVRLQALVRGHHVRKQAQMTMRCMQALVRVQARVRARRLQFSQHPRSSLFPRPPSTATKVLTHEPFSDHLDHIKGRGRDHHHHHHQDFAMEEEHEDEEEEEEQGSHPISKKSPSSKDVFGFRDWDASHQTMETIKANSQRKHDAVIRRERALAYAYTSQQPQWKSEKPQWGWNWLERWMATQQWQARRDAPPVPPESSYLTATNTVDLSEKTVEMDLGRSPSHPLQTTAVPSYMVATQSARAKVRSHVPAARRHTAQWNPSTGRTGSRLSRESSSSGGPGRSPSRVGGGIRVQTTRHTGYSPDSSCGEDDWTPPVGGDGRRGIYV</sequence>
<comment type="subunit">
    <text evidence="3">Binds to multiple calmodulin (CaM) in the presence of Ca(2+) and CaM-like proteins.</text>
</comment>
<dbReference type="FunCoup" id="A0A6I9QX91">
    <property type="interactions" value="29"/>
</dbReference>
<feature type="compositionally biased region" description="Basic and acidic residues" evidence="4">
    <location>
        <begin position="198"/>
        <end position="213"/>
    </location>
</feature>
<keyword evidence="1" id="KW-0112">Calmodulin-binding</keyword>
<feature type="region of interest" description="Disordered" evidence="4">
    <location>
        <begin position="18"/>
        <end position="67"/>
    </location>
</feature>
<evidence type="ECO:0000256" key="2">
    <source>
        <dbReference type="ARBA" id="ARBA00024341"/>
    </source>
</evidence>
<evidence type="ECO:0000313" key="7">
    <source>
        <dbReference type="RefSeq" id="XP_010915967.1"/>
    </source>
</evidence>
<evidence type="ECO:0000256" key="1">
    <source>
        <dbReference type="ARBA" id="ARBA00022860"/>
    </source>
</evidence>
<feature type="compositionally biased region" description="Basic residues" evidence="4">
    <location>
        <begin position="383"/>
        <end position="392"/>
    </location>
</feature>
<dbReference type="PROSITE" id="PS50096">
    <property type="entry name" value="IQ"/>
    <property type="match status" value="2"/>
</dbReference>
<feature type="compositionally biased region" description="Acidic residues" evidence="4">
    <location>
        <begin position="226"/>
        <end position="239"/>
    </location>
</feature>
<protein>
    <submittedName>
        <fullName evidence="7">Protein IQ-DOMAIN 1 isoform X1</fullName>
    </submittedName>
</protein>
<feature type="compositionally biased region" description="Basic and acidic residues" evidence="4">
    <location>
        <begin position="19"/>
        <end position="34"/>
    </location>
</feature>
<dbReference type="InParanoid" id="A0A6I9QX91"/>
<dbReference type="Proteomes" id="UP000504607">
    <property type="component" value="Chromosome 3"/>
</dbReference>
<dbReference type="PANTHER" id="PTHR32295">
    <property type="entry name" value="IQ-DOMAIN 5-RELATED"/>
    <property type="match status" value="1"/>
</dbReference>